<dbReference type="EMBL" id="SOQZ01000006">
    <property type="protein sequence ID" value="TDY10083.1"/>
    <property type="molecule type" value="Genomic_DNA"/>
</dbReference>
<sequence length="1071" mass="117265">MKKNYLFLALMFFSFFANAQTVSINEVTLGGLTTSTFQELPIDPDDNYSYSQSIYLQSEINQAGSISKITYYTDGVLENSNDIVVYMAETANDTFASNSDWIPLANLTQVFAGTFTVYNNEVSIILDTPFSYSNTANLVIVVDENQDDNDSKDFIAHNLGFSEASGRVLHYGNNFTNPDPASPPSGILDYYRANIELDFNAITCYPPSAISVDDTYETSVNVSWTSSALEWQYVVQSPGTGNPDAATPVSVSSSSVNVPGLTNNTEYEFYVRSDCDTDGVSDWIGPIFFRTACGIVDDFSENFESMPDELVTPYCWTTISSSTGTEPIFKVNTSSTQSYSPDNYYEIQMSNDDTMLLVSPESTTIADGMHRIEFAAKVNSVGSDETVIKVGLMSDPNDENTFVELNSFALINSSENTNNYSLYYVNVPLNASASHLAFKPETTASFNKIVYLDNIVVTTQPSCFEVLDVEASNITDVSFDLEITPDIQVQTEWEMVIVQTSLNFNPALETPIVTSSLTNNITLDSDGQAIIPNSPYRIFVRANCDAAGSDGSGYSTWFGPYDIRTACAPFATNFTEDFDLYSDADFPFCWNKNVTSSGSPLVEVNTSTSYANSGANAIIMNTGNDASANVLLILPQHTTANDGMHRLEFYAKKNSENADANIIVGTMSDPVDANTFQEITELPITTGGFSGSFLQYFVNLPASTDEYVVLKHGAGTGASIAFYIDDVTITDQPACTEVYNVVAENVTDASVEVSWNFLGGQNSWEYVVQPAGTGEPASGVVTSSSTSNSDFNSLTDNTAYEIYVRADCDTNGTSPWVGPVYFTTLCVPESGTFTNGFEGNANNAEIEPCWSSLINPASTSPYVRYSTFQAQEGSISVRMYSGNDETSDIFLITPMLSDFDSTKQIRFHVYDDHNGGLEIGTMTDPTDASTYTTYQTFLDADMTDDAWDEKTVTFDSYAGSDNYIVFKYNAATTFDNLYIDNFTYEDNPSLSANDYDFNSSVKIYPNPVKNTLHVSGNTIETVDVYSINGSHILSQQLSTQTIDVSNLANGIYFVNLKDANGNTAIKKFIKN</sequence>
<dbReference type="InterPro" id="IPR026444">
    <property type="entry name" value="Secre_tail"/>
</dbReference>
<dbReference type="NCBIfam" id="NF038128">
    <property type="entry name" value="choice_anch_J"/>
    <property type="match status" value="3"/>
</dbReference>
<dbReference type="Pfam" id="PF18962">
    <property type="entry name" value="Por_Secre_tail"/>
    <property type="match status" value="1"/>
</dbReference>
<feature type="domain" description="Fibronectin type-III" evidence="3">
    <location>
        <begin position="206"/>
        <end position="294"/>
    </location>
</feature>
<dbReference type="InterPro" id="IPR013783">
    <property type="entry name" value="Ig-like_fold"/>
</dbReference>
<dbReference type="CDD" id="cd00063">
    <property type="entry name" value="FN3"/>
    <property type="match status" value="2"/>
</dbReference>
<feature type="domain" description="Fibronectin type-III" evidence="3">
    <location>
        <begin position="737"/>
        <end position="830"/>
    </location>
</feature>
<dbReference type="Proteomes" id="UP000294930">
    <property type="component" value="Unassembled WGS sequence"/>
</dbReference>
<feature type="signal peptide" evidence="2">
    <location>
        <begin position="1"/>
        <end position="19"/>
    </location>
</feature>
<dbReference type="SMART" id="SM00060">
    <property type="entry name" value="FN3"/>
    <property type="match status" value="2"/>
</dbReference>
<dbReference type="RefSeq" id="WP_134200821.1">
    <property type="nucleotide sequence ID" value="NZ_SOQZ01000006.1"/>
</dbReference>
<keyword evidence="5" id="KW-1185">Reference proteome</keyword>
<dbReference type="InterPro" id="IPR003961">
    <property type="entry name" value="FN3_dom"/>
</dbReference>
<dbReference type="InterPro" id="IPR036116">
    <property type="entry name" value="FN3_sf"/>
</dbReference>
<accession>A0ABY2G356</accession>
<dbReference type="NCBIfam" id="TIGR04183">
    <property type="entry name" value="Por_Secre_tail"/>
    <property type="match status" value="1"/>
</dbReference>
<gene>
    <name evidence="4" type="ORF">A8975_2493</name>
</gene>
<evidence type="ECO:0000313" key="4">
    <source>
        <dbReference type="EMBL" id="TDY10083.1"/>
    </source>
</evidence>
<dbReference type="SUPFAM" id="SSF49265">
    <property type="entry name" value="Fibronectin type III"/>
    <property type="match status" value="1"/>
</dbReference>
<proteinExistence type="predicted"/>
<reference evidence="4 5" key="1">
    <citation type="submission" date="2019-03" db="EMBL/GenBank/DDBJ databases">
        <title>Genomic Encyclopedia of Type Strains, Phase III (KMG-III): the genomes of soil and plant-associated and newly described type strains.</title>
        <authorList>
            <person name="Whitman W."/>
        </authorList>
    </citation>
    <scope>NUCLEOTIDE SEQUENCE [LARGE SCALE GENOMIC DNA]</scope>
    <source>
        <strain evidence="4 5">CGMCC 1.10957</strain>
    </source>
</reference>
<keyword evidence="1 2" id="KW-0732">Signal</keyword>
<evidence type="ECO:0000256" key="1">
    <source>
        <dbReference type="ARBA" id="ARBA00022729"/>
    </source>
</evidence>
<dbReference type="PROSITE" id="PS50853">
    <property type="entry name" value="FN3"/>
    <property type="match status" value="2"/>
</dbReference>
<protein>
    <submittedName>
        <fullName evidence="4">Secreted protein (Por secretion system target)</fullName>
    </submittedName>
</protein>
<comment type="caution">
    <text evidence="4">The sequence shown here is derived from an EMBL/GenBank/DDBJ whole genome shotgun (WGS) entry which is preliminary data.</text>
</comment>
<dbReference type="Gene3D" id="2.60.40.10">
    <property type="entry name" value="Immunoglobulins"/>
    <property type="match status" value="2"/>
</dbReference>
<evidence type="ECO:0000313" key="5">
    <source>
        <dbReference type="Proteomes" id="UP000294930"/>
    </source>
</evidence>
<evidence type="ECO:0000256" key="2">
    <source>
        <dbReference type="SAM" id="SignalP"/>
    </source>
</evidence>
<feature type="chain" id="PRO_5046288140" evidence="2">
    <location>
        <begin position="20"/>
        <end position="1071"/>
    </location>
</feature>
<name>A0ABY2G356_9FLAO</name>
<organism evidence="4 5">
    <name type="scientific">Meridianimaribacter flavus</name>
    <dbReference type="NCBI Taxonomy" id="571115"/>
    <lineage>
        <taxon>Bacteria</taxon>
        <taxon>Pseudomonadati</taxon>
        <taxon>Bacteroidota</taxon>
        <taxon>Flavobacteriia</taxon>
        <taxon>Flavobacteriales</taxon>
        <taxon>Flavobacteriaceae</taxon>
        <taxon>Meridianimaribacter</taxon>
    </lineage>
</organism>
<evidence type="ECO:0000259" key="3">
    <source>
        <dbReference type="PROSITE" id="PS50853"/>
    </source>
</evidence>